<name>A0A4Y2T781_ARAVE</name>
<gene>
    <name evidence="1" type="ORF">AVEN_266776_1</name>
</gene>
<evidence type="ECO:0000313" key="1">
    <source>
        <dbReference type="EMBL" id="GBN95800.1"/>
    </source>
</evidence>
<dbReference type="AlphaFoldDB" id="A0A4Y2T781"/>
<accession>A0A4Y2T781</accession>
<protein>
    <submittedName>
        <fullName evidence="1">Uncharacterized protein</fullName>
    </submittedName>
</protein>
<proteinExistence type="predicted"/>
<organism evidence="1 2">
    <name type="scientific">Araneus ventricosus</name>
    <name type="common">Orbweaver spider</name>
    <name type="synonym">Epeira ventricosa</name>
    <dbReference type="NCBI Taxonomy" id="182803"/>
    <lineage>
        <taxon>Eukaryota</taxon>
        <taxon>Metazoa</taxon>
        <taxon>Ecdysozoa</taxon>
        <taxon>Arthropoda</taxon>
        <taxon>Chelicerata</taxon>
        <taxon>Arachnida</taxon>
        <taxon>Araneae</taxon>
        <taxon>Araneomorphae</taxon>
        <taxon>Entelegynae</taxon>
        <taxon>Araneoidea</taxon>
        <taxon>Araneidae</taxon>
        <taxon>Araneus</taxon>
    </lineage>
</organism>
<comment type="caution">
    <text evidence="1">The sequence shown here is derived from an EMBL/GenBank/DDBJ whole genome shotgun (WGS) entry which is preliminary data.</text>
</comment>
<keyword evidence="2" id="KW-1185">Reference proteome</keyword>
<evidence type="ECO:0000313" key="2">
    <source>
        <dbReference type="Proteomes" id="UP000499080"/>
    </source>
</evidence>
<dbReference type="Proteomes" id="UP000499080">
    <property type="component" value="Unassembled WGS sequence"/>
</dbReference>
<reference evidence="1 2" key="1">
    <citation type="journal article" date="2019" name="Sci. Rep.">
        <title>Orb-weaving spider Araneus ventricosus genome elucidates the spidroin gene catalogue.</title>
        <authorList>
            <person name="Kono N."/>
            <person name="Nakamura H."/>
            <person name="Ohtoshi R."/>
            <person name="Moran D.A.P."/>
            <person name="Shinohara A."/>
            <person name="Yoshida Y."/>
            <person name="Fujiwara M."/>
            <person name="Mori M."/>
            <person name="Tomita M."/>
            <person name="Arakawa K."/>
        </authorList>
    </citation>
    <scope>NUCLEOTIDE SEQUENCE [LARGE SCALE GENOMIC DNA]</scope>
</reference>
<sequence length="115" mass="13252">MSNESRIINEGRGRIKHQLIMGNEFTTEMTVDNIQMTEMYQQFSRHGPNTQRILVKGDLDNLTNNSAVREADPNRHLMLRNIYNVHNKNESSLQTGSINDQVSLITTNAELMRHI</sequence>
<dbReference type="EMBL" id="BGPR01026248">
    <property type="protein sequence ID" value="GBN95800.1"/>
    <property type="molecule type" value="Genomic_DNA"/>
</dbReference>